<comment type="caution">
    <text evidence="1">The sequence shown here is derived from an EMBL/GenBank/DDBJ whole genome shotgun (WGS) entry which is preliminary data.</text>
</comment>
<protein>
    <submittedName>
        <fullName evidence="1">Uncharacterized protein</fullName>
    </submittedName>
</protein>
<sequence length="138" mass="15760">MPSTSSSIKAYERNEGVDQRLKRVSSRPRLLLLHQQISRLKSDSTNKRFDYYFFIDKFIDPDLLGWILSSPRARVKVPKEKKNAKGKGQQIRWMESMDNALIDLLVEEAALIDLLVEEAAKGNKCDKTFTGPAFISIS</sequence>
<dbReference type="EMBL" id="JAMYWD010000002">
    <property type="protein sequence ID" value="KAJ4978606.1"/>
    <property type="molecule type" value="Genomic_DNA"/>
</dbReference>
<gene>
    <name evidence="1" type="ORF">NE237_009386</name>
</gene>
<dbReference type="Proteomes" id="UP001141806">
    <property type="component" value="Unassembled WGS sequence"/>
</dbReference>
<evidence type="ECO:0000313" key="2">
    <source>
        <dbReference type="Proteomes" id="UP001141806"/>
    </source>
</evidence>
<proteinExistence type="predicted"/>
<organism evidence="1 2">
    <name type="scientific">Protea cynaroides</name>
    <dbReference type="NCBI Taxonomy" id="273540"/>
    <lineage>
        <taxon>Eukaryota</taxon>
        <taxon>Viridiplantae</taxon>
        <taxon>Streptophyta</taxon>
        <taxon>Embryophyta</taxon>
        <taxon>Tracheophyta</taxon>
        <taxon>Spermatophyta</taxon>
        <taxon>Magnoliopsida</taxon>
        <taxon>Proteales</taxon>
        <taxon>Proteaceae</taxon>
        <taxon>Protea</taxon>
    </lineage>
</organism>
<dbReference type="OrthoDB" id="1937145at2759"/>
<dbReference type="AlphaFoldDB" id="A0A9Q0KYH7"/>
<keyword evidence="2" id="KW-1185">Reference proteome</keyword>
<accession>A0A9Q0KYH7</accession>
<evidence type="ECO:0000313" key="1">
    <source>
        <dbReference type="EMBL" id="KAJ4978606.1"/>
    </source>
</evidence>
<reference evidence="1" key="1">
    <citation type="journal article" date="2023" name="Plant J.">
        <title>The genome of the king protea, Protea cynaroides.</title>
        <authorList>
            <person name="Chang J."/>
            <person name="Duong T.A."/>
            <person name="Schoeman C."/>
            <person name="Ma X."/>
            <person name="Roodt D."/>
            <person name="Barker N."/>
            <person name="Li Z."/>
            <person name="Van de Peer Y."/>
            <person name="Mizrachi E."/>
        </authorList>
    </citation>
    <scope>NUCLEOTIDE SEQUENCE</scope>
    <source>
        <tissue evidence="1">Young leaves</tissue>
    </source>
</reference>
<name>A0A9Q0KYH7_9MAGN</name>